<evidence type="ECO:0000313" key="2">
    <source>
        <dbReference type="EMBL" id="KAA5538607.1"/>
    </source>
</evidence>
<comment type="caution">
    <text evidence="2">The sequence shown here is derived from an EMBL/GenBank/DDBJ whole genome shotgun (WGS) entry which is preliminary data.</text>
</comment>
<reference evidence="2 3" key="1">
    <citation type="submission" date="2019-08" db="EMBL/GenBank/DDBJ databases">
        <authorList>
            <person name="Dhanesh K."/>
            <person name="Kumar G."/>
            <person name="Sasikala C."/>
            <person name="Venkata Ramana C."/>
        </authorList>
    </citation>
    <scope>NUCLEOTIDE SEQUENCE [LARGE SCALE GENOMIC DNA]</scope>
    <source>
        <strain evidence="2 3">JC645</strain>
    </source>
</reference>
<organism evidence="2 3">
    <name type="scientific">Roseiconus nitratireducens</name>
    <dbReference type="NCBI Taxonomy" id="2605748"/>
    <lineage>
        <taxon>Bacteria</taxon>
        <taxon>Pseudomonadati</taxon>
        <taxon>Planctomycetota</taxon>
        <taxon>Planctomycetia</taxon>
        <taxon>Pirellulales</taxon>
        <taxon>Pirellulaceae</taxon>
        <taxon>Roseiconus</taxon>
    </lineage>
</organism>
<accession>A0A5M6CTM4</accession>
<keyword evidence="3" id="KW-1185">Reference proteome</keyword>
<sequence>MNRLQHRWDEIQRIEREAEVERQRQEYLSSDHYKAKQKQEQEEANADPTHPFHTVNIESITDRVHLADGFVKNRLGADKILKTFHQHCYPYVSSMKLSSQEEVNMKGKLKQVVIGKALKRLNDHYGSETKATRQELEVAIDEEASKIPGLGPIFNKS</sequence>
<dbReference type="Proteomes" id="UP000324479">
    <property type="component" value="Unassembled WGS sequence"/>
</dbReference>
<dbReference type="AlphaFoldDB" id="A0A5M6CTM4"/>
<gene>
    <name evidence="2" type="ORF">FYK55_27355</name>
</gene>
<proteinExistence type="predicted"/>
<feature type="region of interest" description="Disordered" evidence="1">
    <location>
        <begin position="19"/>
        <end position="51"/>
    </location>
</feature>
<evidence type="ECO:0000313" key="3">
    <source>
        <dbReference type="Proteomes" id="UP000324479"/>
    </source>
</evidence>
<feature type="compositionally biased region" description="Basic and acidic residues" evidence="1">
    <location>
        <begin position="19"/>
        <end position="41"/>
    </location>
</feature>
<protein>
    <submittedName>
        <fullName evidence="2">Uncharacterized protein</fullName>
    </submittedName>
</protein>
<name>A0A5M6CTM4_9BACT</name>
<dbReference type="EMBL" id="VWOX01000029">
    <property type="protein sequence ID" value="KAA5538607.1"/>
    <property type="molecule type" value="Genomic_DNA"/>
</dbReference>
<evidence type="ECO:0000256" key="1">
    <source>
        <dbReference type="SAM" id="MobiDB-lite"/>
    </source>
</evidence>